<dbReference type="Pfam" id="PF02036">
    <property type="entry name" value="SCP2"/>
    <property type="match status" value="1"/>
</dbReference>
<organism evidence="2 3">
    <name type="scientific">Streptomyces lunaelactis</name>
    <dbReference type="NCBI Taxonomy" id="1535768"/>
    <lineage>
        <taxon>Bacteria</taxon>
        <taxon>Bacillati</taxon>
        <taxon>Actinomycetota</taxon>
        <taxon>Actinomycetes</taxon>
        <taxon>Kitasatosporales</taxon>
        <taxon>Streptomycetaceae</taxon>
        <taxon>Streptomyces</taxon>
    </lineage>
</organism>
<dbReference type="RefSeq" id="WP_108153721.1">
    <property type="nucleotide sequence ID" value="NZ_CP026304.1"/>
</dbReference>
<dbReference type="Gene3D" id="3.30.1050.10">
    <property type="entry name" value="SCP2 sterol-binding domain"/>
    <property type="match status" value="1"/>
</dbReference>
<proteinExistence type="predicted"/>
<dbReference type="SUPFAM" id="SSF55718">
    <property type="entry name" value="SCP-like"/>
    <property type="match status" value="1"/>
</dbReference>
<evidence type="ECO:0000313" key="3">
    <source>
        <dbReference type="Proteomes" id="UP000244201"/>
    </source>
</evidence>
<dbReference type="EMBL" id="CP026304">
    <property type="protein sequence ID" value="AVZ76434.1"/>
    <property type="molecule type" value="Genomic_DNA"/>
</dbReference>
<evidence type="ECO:0000259" key="1">
    <source>
        <dbReference type="Pfam" id="PF02036"/>
    </source>
</evidence>
<protein>
    <recommendedName>
        <fullName evidence="1">SCP2 domain-containing protein</fullName>
    </recommendedName>
</protein>
<dbReference type="KEGG" id="slk:SLUN_33715"/>
<dbReference type="InterPro" id="IPR036527">
    <property type="entry name" value="SCP2_sterol-bd_dom_sf"/>
</dbReference>
<feature type="domain" description="SCP2" evidence="1">
    <location>
        <begin position="56"/>
        <end position="133"/>
    </location>
</feature>
<name>A0A2R4TBG5_9ACTN</name>
<dbReference type="Proteomes" id="UP000244201">
    <property type="component" value="Chromosome"/>
</dbReference>
<evidence type="ECO:0000313" key="2">
    <source>
        <dbReference type="EMBL" id="AVZ76434.1"/>
    </source>
</evidence>
<reference evidence="2 3" key="1">
    <citation type="submission" date="2018-01" db="EMBL/GenBank/DDBJ databases">
        <title>Complete genome sequence of Streptomyces lunaelactis MM109T, a Ferroverdin A producer isolated from cave moonmilk deposits.</title>
        <authorList>
            <person name="Naome A."/>
            <person name="Martinet L."/>
            <person name="Maciejewska M."/>
            <person name="Anderssen S."/>
            <person name="Adam D."/>
            <person name="Tenconi E."/>
            <person name="Deflandre B."/>
            <person name="Arguelles-Arias A."/>
            <person name="Calusinska M."/>
            <person name="Copieters W."/>
            <person name="Karim L."/>
            <person name="Hanikenne M."/>
            <person name="Baurain D."/>
            <person name="van Wezel G."/>
            <person name="Smargiasso N."/>
            <person name="de Pauw E."/>
            <person name="Delfosse P."/>
            <person name="Rigali S."/>
        </authorList>
    </citation>
    <scope>NUCLEOTIDE SEQUENCE [LARGE SCALE GENOMIC DNA]</scope>
    <source>
        <strain evidence="2 3">MM109</strain>
    </source>
</reference>
<dbReference type="GeneID" id="55660210"/>
<dbReference type="OrthoDB" id="4241540at2"/>
<dbReference type="AlphaFoldDB" id="A0A2R4TBG5"/>
<accession>A0A2R4TBG5</accession>
<sequence>MTRPPDARHLQLRHLAEAGAAARGSRSPDDDVDRLLGLVFEWFRSCFSPERACGRSGTFEYAVNTPLGVRHRYIVVEGGSCVAMTAVDRPADAVIGVDIDDLLALAIGELKGTDAFVNGRLKISGDVFFAMNWIEWFGSRSTPPADD</sequence>
<keyword evidence="3" id="KW-1185">Reference proteome</keyword>
<gene>
    <name evidence="2" type="ORF">SLUN_33715</name>
</gene>
<dbReference type="InterPro" id="IPR003033">
    <property type="entry name" value="SCP2_sterol-bd_dom"/>
</dbReference>